<evidence type="ECO:0000313" key="3">
    <source>
        <dbReference type="Proteomes" id="UP001187192"/>
    </source>
</evidence>
<organism evidence="2 3">
    <name type="scientific">Ficus carica</name>
    <name type="common">Common fig</name>
    <dbReference type="NCBI Taxonomy" id="3494"/>
    <lineage>
        <taxon>Eukaryota</taxon>
        <taxon>Viridiplantae</taxon>
        <taxon>Streptophyta</taxon>
        <taxon>Embryophyta</taxon>
        <taxon>Tracheophyta</taxon>
        <taxon>Spermatophyta</taxon>
        <taxon>Magnoliopsida</taxon>
        <taxon>eudicotyledons</taxon>
        <taxon>Gunneridae</taxon>
        <taxon>Pentapetalae</taxon>
        <taxon>rosids</taxon>
        <taxon>fabids</taxon>
        <taxon>Rosales</taxon>
        <taxon>Moraceae</taxon>
        <taxon>Ficeae</taxon>
        <taxon>Ficus</taxon>
    </lineage>
</organism>
<dbReference type="EMBL" id="BTGU01000038">
    <property type="protein sequence ID" value="GMN51548.1"/>
    <property type="molecule type" value="Genomic_DNA"/>
</dbReference>
<sequence>MEVESYPFRGQEEFLESPGNQNRAAKVPELATSVELLSGSRHQNVSSLGPNSRVIEEASMTGRTTTASKSVLFVERVIANPADSTQEGRFITAEVEDPSGLQQQNVPIAAAKSRVAEDKERATPMTDQMTTASNSRLSVGEIAGNEENPPADSCHDGHDNAMEVFNSAIRCQDGVQESTGNADDNEKEPERAAVAAELPSGSQHQNVSNSAEDHTVDEEIDPVKMFSKPALCPKDVNNESKISRTRIQVLREIPGIKLEARIQRLERILKYLKKTR</sequence>
<comment type="caution">
    <text evidence="2">The sequence shown here is derived from an EMBL/GenBank/DDBJ whole genome shotgun (WGS) entry which is preliminary data.</text>
</comment>
<name>A0AA88DA18_FICCA</name>
<feature type="compositionally biased region" description="Polar residues" evidence="1">
    <location>
        <begin position="41"/>
        <end position="50"/>
    </location>
</feature>
<evidence type="ECO:0000256" key="1">
    <source>
        <dbReference type="SAM" id="MobiDB-lite"/>
    </source>
</evidence>
<gene>
    <name evidence="2" type="ORF">TIFTF001_020702</name>
</gene>
<feature type="region of interest" description="Disordered" evidence="1">
    <location>
        <begin position="110"/>
        <end position="133"/>
    </location>
</feature>
<keyword evidence="3" id="KW-1185">Reference proteome</keyword>
<feature type="region of interest" description="Disordered" evidence="1">
    <location>
        <begin position="41"/>
        <end position="64"/>
    </location>
</feature>
<accession>A0AA88DA18</accession>
<reference evidence="2" key="1">
    <citation type="submission" date="2023-07" db="EMBL/GenBank/DDBJ databases">
        <title>draft genome sequence of fig (Ficus carica).</title>
        <authorList>
            <person name="Takahashi T."/>
            <person name="Nishimura K."/>
        </authorList>
    </citation>
    <scope>NUCLEOTIDE SEQUENCE</scope>
</reference>
<protein>
    <submittedName>
        <fullName evidence="2">Uncharacterized protein</fullName>
    </submittedName>
</protein>
<proteinExistence type="predicted"/>
<dbReference type="Proteomes" id="UP001187192">
    <property type="component" value="Unassembled WGS sequence"/>
</dbReference>
<feature type="region of interest" description="Disordered" evidence="1">
    <location>
        <begin position="1"/>
        <end position="26"/>
    </location>
</feature>
<evidence type="ECO:0000313" key="2">
    <source>
        <dbReference type="EMBL" id="GMN51548.1"/>
    </source>
</evidence>
<dbReference type="AlphaFoldDB" id="A0AA88DA18"/>